<name>A0A6P8JXY6_DROMA</name>
<keyword evidence="2" id="KW-0732">Signal</keyword>
<accession>A0A6P8JXY6</accession>
<evidence type="ECO:0000256" key="2">
    <source>
        <dbReference type="SAM" id="SignalP"/>
    </source>
</evidence>
<feature type="signal peptide" evidence="2">
    <location>
        <begin position="1"/>
        <end position="19"/>
    </location>
</feature>
<dbReference type="AlphaFoldDB" id="A0A6P8JXY6"/>
<gene>
    <name evidence="4" type="primary">LOC117141664</name>
</gene>
<keyword evidence="3" id="KW-1185">Reference proteome</keyword>
<dbReference type="GeneID" id="117141664"/>
<feature type="region of interest" description="Disordered" evidence="1">
    <location>
        <begin position="64"/>
        <end position="100"/>
    </location>
</feature>
<evidence type="ECO:0000256" key="1">
    <source>
        <dbReference type="SAM" id="MobiDB-lite"/>
    </source>
</evidence>
<evidence type="ECO:0000313" key="4">
    <source>
        <dbReference type="RefSeq" id="XP_033161148.1"/>
    </source>
</evidence>
<sequence>MRTLSVLILLATLVAFCAAQQASSGKNRKENAFSKIVPRLLWNIKRGDQESHRNSQQPIIIVQQPSSNQESDRHHHHNPNYPYYPYYPPPPPQSRPPPPFPGMDWNTVGGGPTYLIINPNNMQGIYLPASSNSSNSTSSRRSAFVPTISDLLQGLNLDDLSDGSLFEDDSEVVNAAEDENAEIPLPDGPFSEADDHHEEDLVSEVEIAALDRQSNRGLSPKHLVSILMQDKKRRRIQEVLAGIYLRNYNLNRK</sequence>
<dbReference type="Proteomes" id="UP000515162">
    <property type="component" value="Chromosome 2L"/>
</dbReference>
<feature type="chain" id="PRO_5028161615" evidence="2">
    <location>
        <begin position="20"/>
        <end position="253"/>
    </location>
</feature>
<protein>
    <submittedName>
        <fullName evidence="4">Uncharacterized protein LOC117141664</fullName>
    </submittedName>
</protein>
<feature type="compositionally biased region" description="Pro residues" evidence="1">
    <location>
        <begin position="85"/>
        <end position="100"/>
    </location>
</feature>
<proteinExistence type="predicted"/>
<dbReference type="RefSeq" id="XP_033161148.1">
    <property type="nucleotide sequence ID" value="XM_033305257.1"/>
</dbReference>
<evidence type="ECO:0000313" key="3">
    <source>
        <dbReference type="Proteomes" id="UP000515162"/>
    </source>
</evidence>
<organism evidence="3 4">
    <name type="scientific">Drosophila mauritiana</name>
    <name type="common">Fruit fly</name>
    <dbReference type="NCBI Taxonomy" id="7226"/>
    <lineage>
        <taxon>Eukaryota</taxon>
        <taxon>Metazoa</taxon>
        <taxon>Ecdysozoa</taxon>
        <taxon>Arthropoda</taxon>
        <taxon>Hexapoda</taxon>
        <taxon>Insecta</taxon>
        <taxon>Pterygota</taxon>
        <taxon>Neoptera</taxon>
        <taxon>Endopterygota</taxon>
        <taxon>Diptera</taxon>
        <taxon>Brachycera</taxon>
        <taxon>Muscomorpha</taxon>
        <taxon>Ephydroidea</taxon>
        <taxon>Drosophilidae</taxon>
        <taxon>Drosophila</taxon>
        <taxon>Sophophora</taxon>
    </lineage>
</organism>
<reference evidence="4" key="1">
    <citation type="submission" date="2025-08" db="UniProtKB">
        <authorList>
            <consortium name="RefSeq"/>
        </authorList>
    </citation>
    <scope>IDENTIFICATION</scope>
    <source>
        <strain evidence="4">Mau12</strain>
        <tissue evidence="4">Whole Body</tissue>
    </source>
</reference>